<keyword evidence="2" id="KW-1185">Reference proteome</keyword>
<dbReference type="Proteomes" id="UP000276133">
    <property type="component" value="Unassembled WGS sequence"/>
</dbReference>
<proteinExistence type="predicted"/>
<gene>
    <name evidence="1" type="ORF">BpHYR1_030862</name>
</gene>
<evidence type="ECO:0000313" key="2">
    <source>
        <dbReference type="Proteomes" id="UP000276133"/>
    </source>
</evidence>
<evidence type="ECO:0000313" key="1">
    <source>
        <dbReference type="EMBL" id="RNA05558.1"/>
    </source>
</evidence>
<protein>
    <submittedName>
        <fullName evidence="1">Uncharacterized protein</fullName>
    </submittedName>
</protein>
<reference evidence="1 2" key="1">
    <citation type="journal article" date="2018" name="Sci. Rep.">
        <title>Genomic signatures of local adaptation to the degree of environmental predictability in rotifers.</title>
        <authorList>
            <person name="Franch-Gras L."/>
            <person name="Hahn C."/>
            <person name="Garcia-Roger E.M."/>
            <person name="Carmona M.J."/>
            <person name="Serra M."/>
            <person name="Gomez A."/>
        </authorList>
    </citation>
    <scope>NUCLEOTIDE SEQUENCE [LARGE SCALE GENOMIC DNA]</scope>
    <source>
        <strain evidence="1">HYR1</strain>
    </source>
</reference>
<name>A0A3M7Q3M4_BRAPC</name>
<sequence length="69" mass="7718">MVCVNSLRGQCYVISMNTKVTIVGVQSVNGSDIGCTLDHLINPFDRPDHFVALLFIVDWRAFVLANFFV</sequence>
<comment type="caution">
    <text evidence="1">The sequence shown here is derived from an EMBL/GenBank/DDBJ whole genome shotgun (WGS) entry which is preliminary data.</text>
</comment>
<organism evidence="1 2">
    <name type="scientific">Brachionus plicatilis</name>
    <name type="common">Marine rotifer</name>
    <name type="synonym">Brachionus muelleri</name>
    <dbReference type="NCBI Taxonomy" id="10195"/>
    <lineage>
        <taxon>Eukaryota</taxon>
        <taxon>Metazoa</taxon>
        <taxon>Spiralia</taxon>
        <taxon>Gnathifera</taxon>
        <taxon>Rotifera</taxon>
        <taxon>Eurotatoria</taxon>
        <taxon>Monogononta</taxon>
        <taxon>Pseudotrocha</taxon>
        <taxon>Ploima</taxon>
        <taxon>Brachionidae</taxon>
        <taxon>Brachionus</taxon>
    </lineage>
</organism>
<dbReference type="AlphaFoldDB" id="A0A3M7Q3M4"/>
<accession>A0A3M7Q3M4</accession>
<dbReference type="EMBL" id="REGN01007676">
    <property type="protein sequence ID" value="RNA05558.1"/>
    <property type="molecule type" value="Genomic_DNA"/>
</dbReference>